<dbReference type="Proteomes" id="UP000620550">
    <property type="component" value="Unassembled WGS sequence"/>
</dbReference>
<keyword evidence="4" id="KW-1185">Reference proteome</keyword>
<dbReference type="Pfam" id="PF22827">
    <property type="entry name" value="GldL_N"/>
    <property type="match status" value="1"/>
</dbReference>
<dbReference type="InterPro" id="IPR055087">
    <property type="entry name" value="GldL-like_N"/>
</dbReference>
<evidence type="ECO:0000313" key="3">
    <source>
        <dbReference type="EMBL" id="GHE37435.1"/>
    </source>
</evidence>
<feature type="domain" description="Gliding motility protein GldL-like N-terminal" evidence="2">
    <location>
        <begin position="34"/>
        <end position="94"/>
    </location>
</feature>
<sequence length="233" mass="25661">MWAWQIDEIRFYYNFKNLNMAKKRKFKFGINTLINWGATVVIIGLMFKILHFKGGEWMIGIGLAVEALLFFVLGFVQSEPEPDWTRVYPELDEDFRGDLPIRSASSPALAQPVAVGNTAALDKLLQDAKIDEHLIGNLGDGLRTFGDKVAAIGKVADTAAATNQFADKLNAASTGAAQLSHAFERAAADLQTFNDSSADMQQFKEQVSTFNKNLSSLNAIYGNMLSAMNTNRS</sequence>
<name>A0ABQ3HXF5_9SPHI</name>
<organism evidence="3 4">
    <name type="scientific">Sphingobacterium griseoflavum</name>
    <dbReference type="NCBI Taxonomy" id="1474952"/>
    <lineage>
        <taxon>Bacteria</taxon>
        <taxon>Pseudomonadati</taxon>
        <taxon>Bacteroidota</taxon>
        <taxon>Sphingobacteriia</taxon>
        <taxon>Sphingobacteriales</taxon>
        <taxon>Sphingobacteriaceae</taxon>
        <taxon>Sphingobacterium</taxon>
    </lineage>
</organism>
<dbReference type="InterPro" id="IPR019852">
    <property type="entry name" value="Motility-assoc_prot_GldL"/>
</dbReference>
<feature type="transmembrane region" description="Helical" evidence="1">
    <location>
        <begin position="28"/>
        <end position="51"/>
    </location>
</feature>
<feature type="transmembrane region" description="Helical" evidence="1">
    <location>
        <begin position="57"/>
        <end position="76"/>
    </location>
</feature>
<keyword evidence="1" id="KW-1133">Transmembrane helix</keyword>
<dbReference type="NCBIfam" id="TIGR03513">
    <property type="entry name" value="GldL_gliding"/>
    <property type="match status" value="1"/>
</dbReference>
<evidence type="ECO:0000259" key="2">
    <source>
        <dbReference type="Pfam" id="PF22827"/>
    </source>
</evidence>
<dbReference type="EMBL" id="BNAF01000007">
    <property type="protein sequence ID" value="GHE37435.1"/>
    <property type="molecule type" value="Genomic_DNA"/>
</dbReference>
<keyword evidence="1" id="KW-0812">Transmembrane</keyword>
<comment type="caution">
    <text evidence="3">The sequence shown here is derived from an EMBL/GenBank/DDBJ whole genome shotgun (WGS) entry which is preliminary data.</text>
</comment>
<protein>
    <recommendedName>
        <fullName evidence="2">Gliding motility protein GldL-like N-terminal domain-containing protein</fullName>
    </recommendedName>
</protein>
<evidence type="ECO:0000313" key="4">
    <source>
        <dbReference type="Proteomes" id="UP000620550"/>
    </source>
</evidence>
<evidence type="ECO:0000256" key="1">
    <source>
        <dbReference type="SAM" id="Phobius"/>
    </source>
</evidence>
<keyword evidence="1" id="KW-0472">Membrane</keyword>
<proteinExistence type="predicted"/>
<reference evidence="4" key="1">
    <citation type="journal article" date="2019" name="Int. J. Syst. Evol. Microbiol.">
        <title>The Global Catalogue of Microorganisms (GCM) 10K type strain sequencing project: providing services to taxonomists for standard genome sequencing and annotation.</title>
        <authorList>
            <consortium name="The Broad Institute Genomics Platform"/>
            <consortium name="The Broad Institute Genome Sequencing Center for Infectious Disease"/>
            <person name="Wu L."/>
            <person name="Ma J."/>
        </authorList>
    </citation>
    <scope>NUCLEOTIDE SEQUENCE [LARGE SCALE GENOMIC DNA]</scope>
    <source>
        <strain evidence="4">CGMCC 1.12966</strain>
    </source>
</reference>
<accession>A0ABQ3HXF5</accession>
<gene>
    <name evidence="3" type="ORF">GCM10017764_20860</name>
</gene>